<comment type="caution">
    <text evidence="1">The sequence shown here is derived from an EMBL/GenBank/DDBJ whole genome shotgun (WGS) entry which is preliminary data.</text>
</comment>
<feature type="non-terminal residue" evidence="1">
    <location>
        <position position="15"/>
    </location>
</feature>
<organism evidence="1 3">
    <name type="scientific">Didymodactylos carnosus</name>
    <dbReference type="NCBI Taxonomy" id="1234261"/>
    <lineage>
        <taxon>Eukaryota</taxon>
        <taxon>Metazoa</taxon>
        <taxon>Spiralia</taxon>
        <taxon>Gnathifera</taxon>
        <taxon>Rotifera</taxon>
        <taxon>Eurotatoria</taxon>
        <taxon>Bdelloidea</taxon>
        <taxon>Philodinida</taxon>
        <taxon>Philodinidae</taxon>
        <taxon>Didymodactylos</taxon>
    </lineage>
</organism>
<evidence type="ECO:0000313" key="2">
    <source>
        <dbReference type="EMBL" id="CAF4658245.1"/>
    </source>
</evidence>
<dbReference type="Proteomes" id="UP000681722">
    <property type="component" value="Unassembled WGS sequence"/>
</dbReference>
<evidence type="ECO:0000313" key="3">
    <source>
        <dbReference type="Proteomes" id="UP000663829"/>
    </source>
</evidence>
<accession>A0A816GF69</accession>
<dbReference type="Proteomes" id="UP000663829">
    <property type="component" value="Unassembled WGS sequence"/>
</dbReference>
<protein>
    <submittedName>
        <fullName evidence="1">Uncharacterized protein</fullName>
    </submittedName>
</protein>
<name>A0A816GF69_9BILA</name>
<gene>
    <name evidence="1" type="ORF">GPM918_LOCUS46426</name>
    <name evidence="2" type="ORF">SRO942_LOCUS50573</name>
</gene>
<sequence length="15" mass="1660">MKLRKSPGEDGITVE</sequence>
<dbReference type="EMBL" id="CAJNOQ010062780">
    <property type="protein sequence ID" value="CAF1674496.1"/>
    <property type="molecule type" value="Genomic_DNA"/>
</dbReference>
<evidence type="ECO:0000313" key="1">
    <source>
        <dbReference type="EMBL" id="CAF1674496.1"/>
    </source>
</evidence>
<dbReference type="EMBL" id="CAJOBC010145138">
    <property type="protein sequence ID" value="CAF4658245.1"/>
    <property type="molecule type" value="Genomic_DNA"/>
</dbReference>
<reference evidence="1" key="1">
    <citation type="submission" date="2021-02" db="EMBL/GenBank/DDBJ databases">
        <authorList>
            <person name="Nowell W R."/>
        </authorList>
    </citation>
    <scope>NUCLEOTIDE SEQUENCE</scope>
</reference>
<keyword evidence="3" id="KW-1185">Reference proteome</keyword>
<proteinExistence type="predicted"/>